<sequence>MKDKCTRARAPHWMSALVVDTGVTPPHLAVLMLSARGRRPPRARVKILRQPSRGAAGQGTPPAVGAGARTLPSDTTPRHRPSVDDRLQERRRGHDPR</sequence>
<reference evidence="2 3" key="1">
    <citation type="journal article" date="2019" name="Commun. Biol.">
        <title>The bagworm genome reveals a unique fibroin gene that provides high tensile strength.</title>
        <authorList>
            <person name="Kono N."/>
            <person name="Nakamura H."/>
            <person name="Ohtoshi R."/>
            <person name="Tomita M."/>
            <person name="Numata K."/>
            <person name="Arakawa K."/>
        </authorList>
    </citation>
    <scope>NUCLEOTIDE SEQUENCE [LARGE SCALE GENOMIC DNA]</scope>
</reference>
<gene>
    <name evidence="2" type="ORF">EVAR_83656_1</name>
</gene>
<keyword evidence="3" id="KW-1185">Reference proteome</keyword>
<accession>A0A4C1UNL4</accession>
<evidence type="ECO:0000313" key="3">
    <source>
        <dbReference type="Proteomes" id="UP000299102"/>
    </source>
</evidence>
<feature type="compositionally biased region" description="Basic and acidic residues" evidence="1">
    <location>
        <begin position="81"/>
        <end position="97"/>
    </location>
</feature>
<name>A0A4C1UNL4_EUMVA</name>
<comment type="caution">
    <text evidence="2">The sequence shown here is derived from an EMBL/GenBank/DDBJ whole genome shotgun (WGS) entry which is preliminary data.</text>
</comment>
<dbReference type="AlphaFoldDB" id="A0A4C1UNL4"/>
<evidence type="ECO:0000313" key="2">
    <source>
        <dbReference type="EMBL" id="GBP28025.1"/>
    </source>
</evidence>
<organism evidence="2 3">
    <name type="scientific">Eumeta variegata</name>
    <name type="common">Bagworm moth</name>
    <name type="synonym">Eumeta japonica</name>
    <dbReference type="NCBI Taxonomy" id="151549"/>
    <lineage>
        <taxon>Eukaryota</taxon>
        <taxon>Metazoa</taxon>
        <taxon>Ecdysozoa</taxon>
        <taxon>Arthropoda</taxon>
        <taxon>Hexapoda</taxon>
        <taxon>Insecta</taxon>
        <taxon>Pterygota</taxon>
        <taxon>Neoptera</taxon>
        <taxon>Endopterygota</taxon>
        <taxon>Lepidoptera</taxon>
        <taxon>Glossata</taxon>
        <taxon>Ditrysia</taxon>
        <taxon>Tineoidea</taxon>
        <taxon>Psychidae</taxon>
        <taxon>Oiketicinae</taxon>
        <taxon>Eumeta</taxon>
    </lineage>
</organism>
<dbReference type="EMBL" id="BGZK01000201">
    <property type="protein sequence ID" value="GBP28025.1"/>
    <property type="molecule type" value="Genomic_DNA"/>
</dbReference>
<dbReference type="Proteomes" id="UP000299102">
    <property type="component" value="Unassembled WGS sequence"/>
</dbReference>
<proteinExistence type="predicted"/>
<evidence type="ECO:0000256" key="1">
    <source>
        <dbReference type="SAM" id="MobiDB-lite"/>
    </source>
</evidence>
<protein>
    <submittedName>
        <fullName evidence="2">Uncharacterized protein</fullName>
    </submittedName>
</protein>
<feature type="region of interest" description="Disordered" evidence="1">
    <location>
        <begin position="48"/>
        <end position="97"/>
    </location>
</feature>